<dbReference type="Pfam" id="PF08241">
    <property type="entry name" value="Methyltransf_11"/>
    <property type="match status" value="1"/>
</dbReference>
<dbReference type="AlphaFoldDB" id="G3MQP1"/>
<name>G3MQP1_AMBMU</name>
<evidence type="ECO:0000313" key="3">
    <source>
        <dbReference type="EMBL" id="AEO35809.1"/>
    </source>
</evidence>
<dbReference type="InterPro" id="IPR052356">
    <property type="entry name" value="Thiol_S-MT"/>
</dbReference>
<dbReference type="SUPFAM" id="SSF53335">
    <property type="entry name" value="S-adenosyl-L-methionine-dependent methyltransferases"/>
    <property type="match status" value="1"/>
</dbReference>
<keyword evidence="1" id="KW-0812">Transmembrane</keyword>
<keyword evidence="1" id="KW-0472">Membrane</keyword>
<evidence type="ECO:0000259" key="2">
    <source>
        <dbReference type="Pfam" id="PF08241"/>
    </source>
</evidence>
<feature type="transmembrane region" description="Helical" evidence="1">
    <location>
        <begin position="12"/>
        <end position="35"/>
    </location>
</feature>
<sequence length="257" mass="29106">MKGGQLYRVTYILMSHGIFIFSFLCGIPLVPILLISHRFQQSYFAFFYELCQKVWDKGYAHARRAVLARLNDVESQDPSLKSRGLVRMLEVGAAYGPNLEFVGRPVEYWKVEPNPAFEPTFQKNLAANPKVKMERAFCAFGENMHMLPDGHFDVVLLTYVLCSAKDCPKLVSECKRVLKKGGVLLTCEHVGHKKGTLARFLQDIFAPFATNFTCGCYMNRDSAEVIKSSGFARIDLQEVLIDIPFMYNRHIFGVATA</sequence>
<dbReference type="GO" id="GO:0008757">
    <property type="term" value="F:S-adenosylmethionine-dependent methyltransferase activity"/>
    <property type="evidence" value="ECO:0007669"/>
    <property type="project" value="InterPro"/>
</dbReference>
<dbReference type="Gene3D" id="3.40.50.150">
    <property type="entry name" value="Vaccinia Virus protein VP39"/>
    <property type="match status" value="1"/>
</dbReference>
<accession>G3MQP1</accession>
<dbReference type="PANTHER" id="PTHR45036">
    <property type="entry name" value="METHYLTRANSFERASE LIKE 7B"/>
    <property type="match status" value="1"/>
</dbReference>
<keyword evidence="1" id="KW-1133">Transmembrane helix</keyword>
<dbReference type="PANTHER" id="PTHR45036:SF1">
    <property type="entry name" value="METHYLTRANSFERASE LIKE 7A"/>
    <property type="match status" value="1"/>
</dbReference>
<protein>
    <recommendedName>
        <fullName evidence="2">Methyltransferase type 11 domain-containing protein</fullName>
    </recommendedName>
</protein>
<feature type="domain" description="Methyltransferase type 11" evidence="2">
    <location>
        <begin position="89"/>
        <end position="185"/>
    </location>
</feature>
<dbReference type="EMBL" id="JO844192">
    <property type="protein sequence ID" value="AEO35809.1"/>
    <property type="molecule type" value="mRNA"/>
</dbReference>
<organism evidence="3">
    <name type="scientific">Amblyomma maculatum</name>
    <name type="common">Gulf Coast tick</name>
    <dbReference type="NCBI Taxonomy" id="34609"/>
    <lineage>
        <taxon>Eukaryota</taxon>
        <taxon>Metazoa</taxon>
        <taxon>Ecdysozoa</taxon>
        <taxon>Arthropoda</taxon>
        <taxon>Chelicerata</taxon>
        <taxon>Arachnida</taxon>
        <taxon>Acari</taxon>
        <taxon>Parasitiformes</taxon>
        <taxon>Ixodida</taxon>
        <taxon>Ixodoidea</taxon>
        <taxon>Ixodidae</taxon>
        <taxon>Amblyomminae</taxon>
        <taxon>Amblyomma</taxon>
    </lineage>
</organism>
<dbReference type="InterPro" id="IPR029063">
    <property type="entry name" value="SAM-dependent_MTases_sf"/>
</dbReference>
<reference evidence="3" key="1">
    <citation type="journal article" date="2011" name="PLoS ONE">
        <title>A deep insight into the sialotranscriptome of the gulf coast tick, Amblyomma maculatum.</title>
        <authorList>
            <person name="Karim S."/>
            <person name="Singh P."/>
            <person name="Ribeiro J.M."/>
        </authorList>
    </citation>
    <scope>NUCLEOTIDE SEQUENCE</scope>
    <source>
        <tissue evidence="3">Salivary gland</tissue>
    </source>
</reference>
<dbReference type="InterPro" id="IPR013216">
    <property type="entry name" value="Methyltransf_11"/>
</dbReference>
<dbReference type="CDD" id="cd02440">
    <property type="entry name" value="AdoMet_MTases"/>
    <property type="match status" value="1"/>
</dbReference>
<evidence type="ECO:0000256" key="1">
    <source>
        <dbReference type="SAM" id="Phobius"/>
    </source>
</evidence>
<proteinExistence type="evidence at transcript level"/>